<evidence type="ECO:0000256" key="15">
    <source>
        <dbReference type="PIRNR" id="PIRNR037090"/>
    </source>
</evidence>
<comment type="similarity">
    <text evidence="2 15">Belongs to the glutamate-gated ion channel (TC 1.A.10.1) family.</text>
</comment>
<dbReference type="Gene3D" id="3.40.190.10">
    <property type="entry name" value="Periplasmic binding protein-like II"/>
    <property type="match status" value="2"/>
</dbReference>
<dbReference type="FunFam" id="3.40.50.2300:FF:000188">
    <property type="entry name" value="Glutamate receptor"/>
    <property type="match status" value="1"/>
</dbReference>
<feature type="signal peptide" evidence="17">
    <location>
        <begin position="1"/>
        <end position="26"/>
    </location>
</feature>
<evidence type="ECO:0000256" key="16">
    <source>
        <dbReference type="SAM" id="Phobius"/>
    </source>
</evidence>
<dbReference type="PIRSF" id="PIRSF037090">
    <property type="entry name" value="Iontro_Glu-like_rcpt_pln"/>
    <property type="match status" value="1"/>
</dbReference>
<dbReference type="OrthoDB" id="5984008at2759"/>
<sequence length="933" mass="104073">MKNPSPKFFCLYLLVFMSFCVAPLSCQNEAAAKADVGVILDFDTAVGKISRTCISMALEDFYAKRNLSTKIVLHFRDSRSDVVGAASAAIDLLKNIQVIAILGPQKSIQADFVIDIGDKAKVPIISQATSPALSPKESPYFIRSAQCSSHQAKAIAAIVKEFGWRQVVFIYEDTNYGSGLVPFLTKEFLENNALVSYQSLISPSATNDQIFRELYKLMTMQTRVFVVHMLPPLASRFFRMAKEANMMRKGYAWIMADALTSLLDSVDSKTIEAMQGVLGVKAYVPRSDKLDNFTRRWKKRFHNENPDMDKTKLNVFGLWAYDSLTALAVATERVGVERFKKPITRGNLTDLEGIGTSNIGSSLVPLIRNFRSNGLSGDFQIVDGELMPSAFQIVNVIGKGEKRVGFWTEKHGISRKLKTNDHNKDVYSVKKAITWPGETSEVPKGWEMPTNGQKLRVGIPDMGRFSEFVKVERDNETNAVIATGFCIDVFEAVMSSLPYAVLYEYIPFEIQPGARAGYYNDLVYQVFLEKYDAVVGDVAIVANRSKYVDFTFPYTASGLSIIVPIKDSERKTAWIFMKPLTMGLWLTIGAFFVYTGFVVWVLEHRVNKEFRGPPHKQIGLIFWFSFSTLVYAHKERVISNLTRFVVIVWIFVVMVFTSSYTANLTSMLTVQRLQPTITGIHDLIRNGEYVGYQEGSFVGGFLNNMKFDSSKIRSYSSFEEYDEALSKGSRNGGVAAIVEVLPSIRLFLTKYCNKYTMVGPTYGTAGFGFAFKKGSPLVPDVSRAILNMGEGEKMERIKRQWFGEEEGGPNSHRTGSPSKSLTLDSFRGLFLIAGLSSSSALVIFLSKFFYQNRDILASDASIKRRLSVLAKVFDEEEDISSSAVAKESTTPGEITDSAQSPISISYQNEGMFSQDEGFSTTEPGTPIHHATEC</sequence>
<feature type="transmembrane region" description="Helical" evidence="16">
    <location>
        <begin position="829"/>
        <end position="850"/>
    </location>
</feature>
<keyword evidence="13 15" id="KW-0407">Ion channel</keyword>
<evidence type="ECO:0000256" key="17">
    <source>
        <dbReference type="SAM" id="SignalP"/>
    </source>
</evidence>
<dbReference type="Gene3D" id="3.40.50.2300">
    <property type="match status" value="2"/>
</dbReference>
<name>A0A2G9H2L5_9LAMI</name>
<comment type="caution">
    <text evidence="19">The sequence shown here is derived from an EMBL/GenBank/DDBJ whole genome shotgun (WGS) entry which is preliminary data.</text>
</comment>
<protein>
    <recommendedName>
        <fullName evidence="15">Glutamate receptor</fullName>
    </recommendedName>
</protein>
<keyword evidence="8 15" id="KW-0406">Ion transport</keyword>
<feature type="transmembrane region" description="Helical" evidence="16">
    <location>
        <begin position="644"/>
        <end position="662"/>
    </location>
</feature>
<dbReference type="AlphaFoldDB" id="A0A2G9H2L5"/>
<dbReference type="GO" id="GO:0015276">
    <property type="term" value="F:ligand-gated monoatomic ion channel activity"/>
    <property type="evidence" value="ECO:0007669"/>
    <property type="project" value="InterPro"/>
</dbReference>
<keyword evidence="6 17" id="KW-0732">Signal</keyword>
<keyword evidence="10 15" id="KW-0675">Receptor</keyword>
<keyword evidence="12 15" id="KW-1071">Ligand-gated ion channel</keyword>
<comment type="subunit">
    <text evidence="3">May form heteromers.</text>
</comment>
<keyword evidence="9 15" id="KW-0472">Membrane</keyword>
<dbReference type="EMBL" id="NKXS01002859">
    <property type="protein sequence ID" value="PIN11777.1"/>
    <property type="molecule type" value="Genomic_DNA"/>
</dbReference>
<evidence type="ECO:0000313" key="19">
    <source>
        <dbReference type="EMBL" id="PIN11777.1"/>
    </source>
</evidence>
<dbReference type="InterPro" id="IPR017103">
    <property type="entry name" value="Iontropic_Glu_rcpt_pln"/>
</dbReference>
<dbReference type="PANTHER" id="PTHR34836">
    <property type="entry name" value="OS06G0188250 PROTEIN"/>
    <property type="match status" value="1"/>
</dbReference>
<evidence type="ECO:0000256" key="6">
    <source>
        <dbReference type="ARBA" id="ARBA00022729"/>
    </source>
</evidence>
<dbReference type="Gene3D" id="1.10.287.70">
    <property type="match status" value="1"/>
</dbReference>
<gene>
    <name evidence="19" type="ORF">CDL12_15606</name>
</gene>
<evidence type="ECO:0000256" key="9">
    <source>
        <dbReference type="ARBA" id="ARBA00023136"/>
    </source>
</evidence>
<reference evidence="20" key="1">
    <citation type="journal article" date="2018" name="Gigascience">
        <title>Genome assembly of the Pink Ipe (Handroanthus impetiginosus, Bignoniaceae), a highly valued, ecologically keystone Neotropical timber forest tree.</title>
        <authorList>
            <person name="Silva-Junior O.B."/>
            <person name="Grattapaglia D."/>
            <person name="Novaes E."/>
            <person name="Collevatti R.G."/>
        </authorList>
    </citation>
    <scope>NUCLEOTIDE SEQUENCE [LARGE SCALE GENOMIC DNA]</scope>
    <source>
        <strain evidence="20">cv. UFG-1</strain>
    </source>
</reference>
<keyword evidence="20" id="KW-1185">Reference proteome</keyword>
<dbReference type="InterPro" id="IPR028082">
    <property type="entry name" value="Peripla_BP_I"/>
</dbReference>
<comment type="function">
    <text evidence="14">Glutamate-gated receptor that probably acts as a non-selective cation channel. May be involved in light-signal transduction and calcium homeostasis via the regulation of calcium influx into cells.</text>
</comment>
<dbReference type="CDD" id="cd13686">
    <property type="entry name" value="GluR_Plant"/>
    <property type="match status" value="1"/>
</dbReference>
<keyword evidence="5 16" id="KW-0812">Transmembrane</keyword>
<dbReference type="GO" id="GO:0016020">
    <property type="term" value="C:membrane"/>
    <property type="evidence" value="ECO:0007669"/>
    <property type="project" value="UniProtKB-SubCell"/>
</dbReference>
<dbReference type="InterPro" id="IPR015683">
    <property type="entry name" value="Ionotropic_Glu_rcpt"/>
</dbReference>
<dbReference type="Pfam" id="PF10613">
    <property type="entry name" value="Lig_chan-Glu_bd"/>
    <property type="match status" value="1"/>
</dbReference>
<evidence type="ECO:0000259" key="18">
    <source>
        <dbReference type="SMART" id="SM00079"/>
    </source>
</evidence>
<evidence type="ECO:0000256" key="1">
    <source>
        <dbReference type="ARBA" id="ARBA00004141"/>
    </source>
</evidence>
<dbReference type="FunFam" id="3.40.190.10:FF:000217">
    <property type="entry name" value="Glutamate receptor"/>
    <property type="match status" value="1"/>
</dbReference>
<dbReference type="InterPro" id="IPR001828">
    <property type="entry name" value="ANF_lig-bd_rcpt"/>
</dbReference>
<keyword evidence="7 16" id="KW-1133">Transmembrane helix</keyword>
<evidence type="ECO:0000256" key="10">
    <source>
        <dbReference type="ARBA" id="ARBA00023170"/>
    </source>
</evidence>
<dbReference type="FunFam" id="1.10.287.70:FF:000037">
    <property type="entry name" value="Glutamate receptor"/>
    <property type="match status" value="1"/>
</dbReference>
<keyword evidence="11" id="KW-0325">Glycoprotein</keyword>
<evidence type="ECO:0000256" key="11">
    <source>
        <dbReference type="ARBA" id="ARBA00023180"/>
    </source>
</evidence>
<dbReference type="CDD" id="cd19990">
    <property type="entry name" value="PBP1_GABAb_receptor_plant"/>
    <property type="match status" value="1"/>
</dbReference>
<accession>A0A2G9H2L5</accession>
<dbReference type="InterPro" id="IPR019594">
    <property type="entry name" value="Glu/Gly-bd"/>
</dbReference>
<dbReference type="Proteomes" id="UP000231279">
    <property type="component" value="Unassembled WGS sequence"/>
</dbReference>
<evidence type="ECO:0000256" key="12">
    <source>
        <dbReference type="ARBA" id="ARBA00023286"/>
    </source>
</evidence>
<evidence type="ECO:0000256" key="4">
    <source>
        <dbReference type="ARBA" id="ARBA00022448"/>
    </source>
</evidence>
<evidence type="ECO:0000256" key="7">
    <source>
        <dbReference type="ARBA" id="ARBA00022989"/>
    </source>
</evidence>
<proteinExistence type="inferred from homology"/>
<dbReference type="SUPFAM" id="SSF53850">
    <property type="entry name" value="Periplasmic binding protein-like II"/>
    <property type="match status" value="1"/>
</dbReference>
<dbReference type="SUPFAM" id="SSF53822">
    <property type="entry name" value="Periplasmic binding protein-like I"/>
    <property type="match status" value="1"/>
</dbReference>
<evidence type="ECO:0000256" key="13">
    <source>
        <dbReference type="ARBA" id="ARBA00023303"/>
    </source>
</evidence>
<evidence type="ECO:0000256" key="3">
    <source>
        <dbReference type="ARBA" id="ARBA00011095"/>
    </source>
</evidence>
<dbReference type="Pfam" id="PF01094">
    <property type="entry name" value="ANF_receptor"/>
    <property type="match status" value="1"/>
</dbReference>
<evidence type="ECO:0000256" key="2">
    <source>
        <dbReference type="ARBA" id="ARBA00008685"/>
    </source>
</evidence>
<feature type="transmembrane region" description="Helical" evidence="16">
    <location>
        <begin position="582"/>
        <end position="602"/>
    </location>
</feature>
<dbReference type="STRING" id="429701.A0A2G9H2L5"/>
<organism evidence="19 20">
    <name type="scientific">Handroanthus impetiginosus</name>
    <dbReference type="NCBI Taxonomy" id="429701"/>
    <lineage>
        <taxon>Eukaryota</taxon>
        <taxon>Viridiplantae</taxon>
        <taxon>Streptophyta</taxon>
        <taxon>Embryophyta</taxon>
        <taxon>Tracheophyta</taxon>
        <taxon>Spermatophyta</taxon>
        <taxon>Magnoliopsida</taxon>
        <taxon>eudicotyledons</taxon>
        <taxon>Gunneridae</taxon>
        <taxon>Pentapetalae</taxon>
        <taxon>asterids</taxon>
        <taxon>lamiids</taxon>
        <taxon>Lamiales</taxon>
        <taxon>Bignoniaceae</taxon>
        <taxon>Crescentiina</taxon>
        <taxon>Tabebuia alliance</taxon>
        <taxon>Handroanthus</taxon>
    </lineage>
</organism>
<comment type="function">
    <text evidence="15">Glutamate-gated receptor that probably acts as non-selective cation channel.</text>
</comment>
<dbReference type="Pfam" id="PF00060">
    <property type="entry name" value="Lig_chan"/>
    <property type="match status" value="1"/>
</dbReference>
<comment type="subcellular location">
    <subcellularLocation>
        <location evidence="1">Membrane</location>
        <topology evidence="1">Multi-pass membrane protein</topology>
    </subcellularLocation>
</comment>
<evidence type="ECO:0000256" key="5">
    <source>
        <dbReference type="ARBA" id="ARBA00022692"/>
    </source>
</evidence>
<feature type="chain" id="PRO_5013701560" description="Glutamate receptor" evidence="17">
    <location>
        <begin position="27"/>
        <end position="933"/>
    </location>
</feature>
<evidence type="ECO:0000256" key="8">
    <source>
        <dbReference type="ARBA" id="ARBA00023065"/>
    </source>
</evidence>
<evidence type="ECO:0000313" key="20">
    <source>
        <dbReference type="Proteomes" id="UP000231279"/>
    </source>
</evidence>
<feature type="domain" description="Ionotropic glutamate receptor C-terminal" evidence="18">
    <location>
        <begin position="454"/>
        <end position="804"/>
    </location>
</feature>
<evidence type="ECO:0000256" key="14">
    <source>
        <dbReference type="ARBA" id="ARBA00049638"/>
    </source>
</evidence>
<dbReference type="FunFam" id="3.40.190.10:FF:000103">
    <property type="entry name" value="Glutamate receptor"/>
    <property type="match status" value="1"/>
</dbReference>
<dbReference type="PANTHER" id="PTHR34836:SF1">
    <property type="entry name" value="OS09G0428600 PROTEIN"/>
    <property type="match status" value="1"/>
</dbReference>
<dbReference type="SMART" id="SM00079">
    <property type="entry name" value="PBPe"/>
    <property type="match status" value="1"/>
</dbReference>
<dbReference type="InterPro" id="IPR001320">
    <property type="entry name" value="Iontro_rcpt_C"/>
</dbReference>
<dbReference type="InterPro" id="IPR044440">
    <property type="entry name" value="GABAb_receptor_plant_PBP1"/>
</dbReference>
<keyword evidence="4 15" id="KW-0813">Transport</keyword>